<feature type="region of interest" description="Disordered" evidence="1">
    <location>
        <begin position="74"/>
        <end position="97"/>
    </location>
</feature>
<feature type="compositionally biased region" description="Pro residues" evidence="1">
    <location>
        <begin position="74"/>
        <end position="84"/>
    </location>
</feature>
<dbReference type="PROSITE" id="PS50076">
    <property type="entry name" value="DNAJ_2"/>
    <property type="match status" value="1"/>
</dbReference>
<reference evidence="4 5" key="1">
    <citation type="submission" date="2020-08" db="EMBL/GenBank/DDBJ databases">
        <title>Genome sequence of Hymenobacter qilianensis JCM 19763T.</title>
        <authorList>
            <person name="Hyun D.-W."/>
            <person name="Bae J.-W."/>
        </authorList>
    </citation>
    <scope>NUCLEOTIDE SEQUENCE [LARGE SCALE GENOMIC DNA]</scope>
    <source>
        <strain evidence="4 5">JCM 19763</strain>
    </source>
</reference>
<dbReference type="Gene3D" id="1.10.287.110">
    <property type="entry name" value="DnaJ domain"/>
    <property type="match status" value="1"/>
</dbReference>
<keyword evidence="2" id="KW-1133">Transmembrane helix</keyword>
<dbReference type="GO" id="GO:0030544">
    <property type="term" value="F:Hsp70 protein binding"/>
    <property type="evidence" value="ECO:0007669"/>
    <property type="project" value="TreeGrafter"/>
</dbReference>
<dbReference type="PRINTS" id="PR00625">
    <property type="entry name" value="JDOMAIN"/>
</dbReference>
<protein>
    <submittedName>
        <fullName evidence="4">J domain-containing protein</fullName>
    </submittedName>
</protein>
<sequence length="272" mass="31123">MSTHYEALEISEQASAADIRKAYRRLVLLTHPDRTQDPAAHERYLAINRAYEILSLPDKRKAYDARLWALRNPPPPVAPRPAAPRHPDPAYRGPWPPPVMPRRPKGDPYAAQYARYTPVARLICRILIGFGLLLAVDSQWTFTLVQEPVVSQTRYFVYGRRGSIVDSYYQIETPQTSFQSQVPYTEGQLLNLTRTAIFQQVMTHRPALAPRADTIDNWERTIYGLPQLVFIFLMWIAALVGVWPGLVRRRTVDAAITACLFALINLYLLLRI</sequence>
<feature type="transmembrane region" description="Helical" evidence="2">
    <location>
        <begin position="252"/>
        <end position="270"/>
    </location>
</feature>
<dbReference type="SMART" id="SM00271">
    <property type="entry name" value="DnaJ"/>
    <property type="match status" value="1"/>
</dbReference>
<dbReference type="SUPFAM" id="SSF46565">
    <property type="entry name" value="Chaperone J-domain"/>
    <property type="match status" value="1"/>
</dbReference>
<dbReference type="Pfam" id="PF00226">
    <property type="entry name" value="DnaJ"/>
    <property type="match status" value="1"/>
</dbReference>
<evidence type="ECO:0000259" key="3">
    <source>
        <dbReference type="PROSITE" id="PS50076"/>
    </source>
</evidence>
<proteinExistence type="predicted"/>
<keyword evidence="2" id="KW-0812">Transmembrane</keyword>
<evidence type="ECO:0000313" key="5">
    <source>
        <dbReference type="Proteomes" id="UP000516093"/>
    </source>
</evidence>
<dbReference type="CDD" id="cd06257">
    <property type="entry name" value="DnaJ"/>
    <property type="match status" value="1"/>
</dbReference>
<accession>A0A7H0GZM3</accession>
<dbReference type="EMBL" id="CP060784">
    <property type="protein sequence ID" value="QNP53739.1"/>
    <property type="molecule type" value="Genomic_DNA"/>
</dbReference>
<dbReference type="GO" id="GO:0071218">
    <property type="term" value="P:cellular response to misfolded protein"/>
    <property type="evidence" value="ECO:0007669"/>
    <property type="project" value="TreeGrafter"/>
</dbReference>
<evidence type="ECO:0000256" key="1">
    <source>
        <dbReference type="SAM" id="MobiDB-lite"/>
    </source>
</evidence>
<feature type="domain" description="J" evidence="3">
    <location>
        <begin position="3"/>
        <end position="67"/>
    </location>
</feature>
<dbReference type="AlphaFoldDB" id="A0A7H0GZM3"/>
<dbReference type="RefSeq" id="WP_187733948.1">
    <property type="nucleotide sequence ID" value="NZ_BMFN01000001.1"/>
</dbReference>
<evidence type="ECO:0000256" key="2">
    <source>
        <dbReference type="SAM" id="Phobius"/>
    </source>
</evidence>
<organism evidence="4 5">
    <name type="scientific">Hymenobacter qilianensis</name>
    <dbReference type="NCBI Taxonomy" id="1385715"/>
    <lineage>
        <taxon>Bacteria</taxon>
        <taxon>Pseudomonadati</taxon>
        <taxon>Bacteroidota</taxon>
        <taxon>Cytophagia</taxon>
        <taxon>Cytophagales</taxon>
        <taxon>Hymenobacteraceae</taxon>
        <taxon>Hymenobacter</taxon>
    </lineage>
</organism>
<dbReference type="InterPro" id="IPR001623">
    <property type="entry name" value="DnaJ_domain"/>
</dbReference>
<dbReference type="InterPro" id="IPR051100">
    <property type="entry name" value="DnaJ_subfamily_B/C"/>
</dbReference>
<dbReference type="PANTHER" id="PTHR43908:SF3">
    <property type="entry name" value="AT29763P-RELATED"/>
    <property type="match status" value="1"/>
</dbReference>
<dbReference type="PANTHER" id="PTHR43908">
    <property type="entry name" value="AT29763P-RELATED"/>
    <property type="match status" value="1"/>
</dbReference>
<keyword evidence="5" id="KW-1185">Reference proteome</keyword>
<dbReference type="InterPro" id="IPR036869">
    <property type="entry name" value="J_dom_sf"/>
</dbReference>
<feature type="transmembrane region" description="Helical" evidence="2">
    <location>
        <begin position="228"/>
        <end position="246"/>
    </location>
</feature>
<name>A0A7H0GZM3_9BACT</name>
<dbReference type="KEGG" id="hqi:H9L05_09460"/>
<keyword evidence="2" id="KW-0472">Membrane</keyword>
<gene>
    <name evidence="4" type="ORF">H9L05_09460</name>
</gene>
<dbReference type="Proteomes" id="UP000516093">
    <property type="component" value="Chromosome"/>
</dbReference>
<evidence type="ECO:0000313" key="4">
    <source>
        <dbReference type="EMBL" id="QNP53739.1"/>
    </source>
</evidence>